<dbReference type="InterPro" id="IPR016135">
    <property type="entry name" value="UBQ-conjugating_enzyme/RWD"/>
</dbReference>
<dbReference type="CDD" id="cd23837">
    <property type="entry name" value="UBCc_UBE2O"/>
    <property type="match status" value="1"/>
</dbReference>
<feature type="region of interest" description="Disordered" evidence="3">
    <location>
        <begin position="861"/>
        <end position="884"/>
    </location>
</feature>
<feature type="compositionally biased region" description="Polar residues" evidence="3">
    <location>
        <begin position="862"/>
        <end position="872"/>
    </location>
</feature>
<dbReference type="PANTHER" id="PTHR46116">
    <property type="entry name" value="(E3-INDEPENDENT) E2 UBIQUITIN-CONJUGATING ENZYME"/>
    <property type="match status" value="1"/>
</dbReference>
<dbReference type="GeneID" id="37045936"/>
<feature type="compositionally biased region" description="Basic and acidic residues" evidence="3">
    <location>
        <begin position="874"/>
        <end position="884"/>
    </location>
</feature>
<dbReference type="SUPFAM" id="SSF54495">
    <property type="entry name" value="UBC-like"/>
    <property type="match status" value="1"/>
</dbReference>
<evidence type="ECO:0000256" key="1">
    <source>
        <dbReference type="ARBA" id="ARBA00022679"/>
    </source>
</evidence>
<dbReference type="STRING" id="215250.A0A316YLC7"/>
<dbReference type="SMART" id="SM00212">
    <property type="entry name" value="UBCc"/>
    <property type="match status" value="1"/>
</dbReference>
<dbReference type="Pfam" id="PF00179">
    <property type="entry name" value="UQ_con"/>
    <property type="match status" value="1"/>
</dbReference>
<dbReference type="InterPro" id="IPR000608">
    <property type="entry name" value="UBC"/>
</dbReference>
<evidence type="ECO:0000259" key="4">
    <source>
        <dbReference type="PROSITE" id="PS50127"/>
    </source>
</evidence>
<accession>A0A316YLC7</accession>
<dbReference type="Gene3D" id="3.10.110.10">
    <property type="entry name" value="Ubiquitin Conjugating Enzyme"/>
    <property type="match status" value="1"/>
</dbReference>
<name>A0A316YLC7_9BASI</name>
<organism evidence="5 6">
    <name type="scientific">Acaromyces ingoldii</name>
    <dbReference type="NCBI Taxonomy" id="215250"/>
    <lineage>
        <taxon>Eukaryota</taxon>
        <taxon>Fungi</taxon>
        <taxon>Dikarya</taxon>
        <taxon>Basidiomycota</taxon>
        <taxon>Ustilaginomycotina</taxon>
        <taxon>Exobasidiomycetes</taxon>
        <taxon>Exobasidiales</taxon>
        <taxon>Cryptobasidiaceae</taxon>
        <taxon>Acaromyces</taxon>
    </lineage>
</organism>
<dbReference type="OrthoDB" id="1926878at2759"/>
<feature type="region of interest" description="Disordered" evidence="3">
    <location>
        <begin position="501"/>
        <end position="569"/>
    </location>
</feature>
<keyword evidence="2" id="KW-0833">Ubl conjugation pathway</keyword>
<dbReference type="InParanoid" id="A0A316YLC7"/>
<evidence type="ECO:0000256" key="3">
    <source>
        <dbReference type="SAM" id="MobiDB-lite"/>
    </source>
</evidence>
<keyword evidence="1" id="KW-0808">Transferase</keyword>
<feature type="compositionally biased region" description="Polar residues" evidence="3">
    <location>
        <begin position="591"/>
        <end position="610"/>
    </location>
</feature>
<protein>
    <recommendedName>
        <fullName evidence="4">UBC core domain-containing protein</fullName>
    </recommendedName>
</protein>
<evidence type="ECO:0000256" key="2">
    <source>
        <dbReference type="ARBA" id="ARBA00022786"/>
    </source>
</evidence>
<dbReference type="EMBL" id="KZ819636">
    <property type="protein sequence ID" value="PWN89992.1"/>
    <property type="molecule type" value="Genomic_DNA"/>
</dbReference>
<feature type="compositionally biased region" description="Basic and acidic residues" evidence="3">
    <location>
        <begin position="613"/>
        <end position="625"/>
    </location>
</feature>
<dbReference type="Proteomes" id="UP000245768">
    <property type="component" value="Unassembled WGS sequence"/>
</dbReference>
<proteinExistence type="predicted"/>
<reference evidence="5 6" key="1">
    <citation type="journal article" date="2018" name="Mol. Biol. Evol.">
        <title>Broad Genomic Sampling Reveals a Smut Pathogenic Ancestry of the Fungal Clade Ustilaginomycotina.</title>
        <authorList>
            <person name="Kijpornyongpan T."/>
            <person name="Mondo S.J."/>
            <person name="Barry K."/>
            <person name="Sandor L."/>
            <person name="Lee J."/>
            <person name="Lipzen A."/>
            <person name="Pangilinan J."/>
            <person name="LaButti K."/>
            <person name="Hainaut M."/>
            <person name="Henrissat B."/>
            <person name="Grigoriev I.V."/>
            <person name="Spatafora J.W."/>
            <person name="Aime M.C."/>
        </authorList>
    </citation>
    <scope>NUCLEOTIDE SEQUENCE [LARGE SCALE GENOMIC DNA]</scope>
    <source>
        <strain evidence="5 6">MCA 4198</strain>
    </source>
</reference>
<dbReference type="PANTHER" id="PTHR46116:SF15">
    <property type="entry name" value="(E3-INDEPENDENT) E2 UBIQUITIN-CONJUGATING ENZYME"/>
    <property type="match status" value="1"/>
</dbReference>
<keyword evidence="6" id="KW-1185">Reference proteome</keyword>
<gene>
    <name evidence="5" type="ORF">FA10DRAFT_285706</name>
</gene>
<feature type="compositionally biased region" description="Acidic residues" evidence="3">
    <location>
        <begin position="538"/>
        <end position="547"/>
    </location>
</feature>
<dbReference type="AlphaFoldDB" id="A0A316YLC7"/>
<evidence type="ECO:0000313" key="5">
    <source>
        <dbReference type="EMBL" id="PWN89992.1"/>
    </source>
</evidence>
<evidence type="ECO:0000313" key="6">
    <source>
        <dbReference type="Proteomes" id="UP000245768"/>
    </source>
</evidence>
<feature type="region of interest" description="Disordered" evidence="3">
    <location>
        <begin position="583"/>
        <end position="625"/>
    </location>
</feature>
<sequence length="914" mass="100192">MATAVLADGAASTTTRVYQDDTVKRRGSDEVGLAVRCWYSEEEGHYPEVEQDSLERPLKQGEIGVIFPASHKREILDEADLEVCDRAFQLGDVCKRSLTATLSAVIVGFSMELELEHALTGQRLPVKIPATEVVNAIRINAGDHVIHGNWVGYVEEVFEEALVETDGSQELVRVCDIGHSLSVGAVPNDLASRNSLWMSVFNWEQEHSKRIVDVRQILVCVNWLAINQKLTPAEQEGLKRPKRFWTDLDKLTNLGVLGDRAHLSGDKVVFRDPSMIEKYGLEVTKHGVERLEVSVMNVVATHTKLDLLWQDSTTSTEAAKDLVPYVNLDEHDVWGGDHVLWKGEGGQQRGAVVQSMDPVERTAVIKYYDSDEVETIPVLELDVQGPDPVTFGVHRGDTVLLSTEDTAFEAPTLGRIGESEELPHPDDLREDMSKRGMAFAAHYQRATPQVMPRSAAEASEIDWFGTVVALERDGGVVVELPDGRRTLTSITKLTLLARDEGEDDWADGSESYTDHEGSAGNSDAAWMTEEGVEAEKGDWDDDWEDMSETGNVPPEDGDVEMASAQETKEPEVVAVAAQGEGATVNAEAEAPTSSDSHANGGTNGTATPSQGELPRHSGADMPTDDARWPLFEIKETAPDDHAFIGETNDGAPAKAFYSRLQKEFRALQSSLPDSILVRAYEDRTDLLRAIIIGSEGTPYEDAPFLIDLRLKPSYPHEPPVAHFHSWTNGNGRVSPNLYEEGKICLSVLNTWSGEKSESWNPAKSSLLQVLVSILGLVLVRDPYYTEPAFERLAGTEEGRLNAAYYAERAYVLSRGFIRRALEHPVPGFEEELKFFYLGGGAGDDGHKGRLERVLARGHALMASSSSDTTSAEGTEAKGGIDRPEAVQRLSGGGAILLKRTLDRLEKLADSGKTS</sequence>
<feature type="domain" description="UBC core" evidence="4">
    <location>
        <begin position="655"/>
        <end position="818"/>
    </location>
</feature>
<dbReference type="RefSeq" id="XP_025377190.1">
    <property type="nucleotide sequence ID" value="XM_025524020.1"/>
</dbReference>
<dbReference type="GO" id="GO:0061631">
    <property type="term" value="F:ubiquitin conjugating enzyme activity"/>
    <property type="evidence" value="ECO:0007669"/>
    <property type="project" value="TreeGrafter"/>
</dbReference>
<dbReference type="PROSITE" id="PS50127">
    <property type="entry name" value="UBC_2"/>
    <property type="match status" value="1"/>
</dbReference>